<feature type="binding site" evidence="4">
    <location>
        <position position="58"/>
    </location>
    <ligand>
        <name>1-deoxy-D-xylulose 5-phosphate</name>
        <dbReference type="ChEBI" id="CHEBI:57792"/>
    </ligand>
</feature>
<dbReference type="NCBIfam" id="TIGR00559">
    <property type="entry name" value="pdxJ"/>
    <property type="match status" value="1"/>
</dbReference>
<evidence type="ECO:0000313" key="6">
    <source>
        <dbReference type="EMBL" id="MDQ8193481.1"/>
    </source>
</evidence>
<evidence type="ECO:0000256" key="3">
    <source>
        <dbReference type="ARBA" id="ARBA00023096"/>
    </source>
</evidence>
<keyword evidence="3 4" id="KW-0664">Pyridoxine biosynthesis</keyword>
<comment type="pathway">
    <text evidence="4">Cofactor biosynthesis; pyridoxine 5'-phosphate biosynthesis; pyridoxine 5'-phosphate from D-erythrose 4-phosphate: step 5/5.</text>
</comment>
<evidence type="ECO:0000256" key="2">
    <source>
        <dbReference type="ARBA" id="ARBA00022679"/>
    </source>
</evidence>
<reference evidence="6 7" key="1">
    <citation type="submission" date="2023-04" db="EMBL/GenBank/DDBJ databases">
        <title>A novel bacteria isolated from coastal sediment.</title>
        <authorList>
            <person name="Liu X.-J."/>
            <person name="Du Z.-J."/>
        </authorList>
    </citation>
    <scope>NUCLEOTIDE SEQUENCE [LARGE SCALE GENOMIC DNA]</scope>
    <source>
        <strain evidence="6 7">SDUM461004</strain>
    </source>
</reference>
<dbReference type="NCBIfam" id="NF003625">
    <property type="entry name" value="PRK05265.1-3"/>
    <property type="match status" value="1"/>
</dbReference>
<proteinExistence type="inferred from homology"/>
<feature type="binding site" evidence="4">
    <location>
        <position position="205"/>
    </location>
    <ligand>
        <name>3-amino-2-oxopropyl phosphate</name>
        <dbReference type="ChEBI" id="CHEBI:57279"/>
    </ligand>
</feature>
<dbReference type="Proteomes" id="UP001243717">
    <property type="component" value="Unassembled WGS sequence"/>
</dbReference>
<feature type="binding site" evidence="4">
    <location>
        <begin position="13"/>
        <end position="14"/>
    </location>
    <ligand>
        <name>1-deoxy-D-xylulose 5-phosphate</name>
        <dbReference type="ChEBI" id="CHEBI:57792"/>
    </ligand>
</feature>
<name>A0ABU1AF98_9BACT</name>
<evidence type="ECO:0000256" key="5">
    <source>
        <dbReference type="NCBIfam" id="TIGR00559"/>
    </source>
</evidence>
<dbReference type="InterPro" id="IPR036130">
    <property type="entry name" value="Pyridoxine-5'_phos_synth"/>
</dbReference>
<dbReference type="EC" id="2.6.99.2" evidence="4 5"/>
<dbReference type="NCBIfam" id="NF003627">
    <property type="entry name" value="PRK05265.1-5"/>
    <property type="match status" value="1"/>
</dbReference>
<accession>A0ABU1AF98</accession>
<dbReference type="CDD" id="cd00003">
    <property type="entry name" value="PNPsynthase"/>
    <property type="match status" value="1"/>
</dbReference>
<feature type="active site" description="Proton acceptor" evidence="4">
    <location>
        <position position="83"/>
    </location>
</feature>
<dbReference type="Gene3D" id="3.20.20.70">
    <property type="entry name" value="Aldolase class I"/>
    <property type="match status" value="1"/>
</dbReference>
<keyword evidence="7" id="KW-1185">Reference proteome</keyword>
<dbReference type="SUPFAM" id="SSF63892">
    <property type="entry name" value="Pyridoxine 5'-phosphate synthase"/>
    <property type="match status" value="1"/>
</dbReference>
<comment type="caution">
    <text evidence="6">The sequence shown here is derived from an EMBL/GenBank/DDBJ whole genome shotgun (WGS) entry which is preliminary data.</text>
</comment>
<keyword evidence="2 4" id="KW-0808">Transferase</keyword>
<comment type="similarity">
    <text evidence="4">Belongs to the PNP synthase family.</text>
</comment>
<dbReference type="PANTHER" id="PTHR30456">
    <property type="entry name" value="PYRIDOXINE 5'-PHOSPHATE SYNTHASE"/>
    <property type="match status" value="1"/>
</dbReference>
<dbReference type="EMBL" id="JARXIC010000004">
    <property type="protein sequence ID" value="MDQ8193481.1"/>
    <property type="molecule type" value="Genomic_DNA"/>
</dbReference>
<feature type="binding site" evidence="4">
    <location>
        <position position="22"/>
    </location>
    <ligand>
        <name>3-amino-2-oxopropyl phosphate</name>
        <dbReference type="ChEBI" id="CHEBI:57279"/>
    </ligand>
</feature>
<organism evidence="6 7">
    <name type="scientific">Thalassobacterium sedimentorum</name>
    <dbReference type="NCBI Taxonomy" id="3041258"/>
    <lineage>
        <taxon>Bacteria</taxon>
        <taxon>Pseudomonadati</taxon>
        <taxon>Verrucomicrobiota</taxon>
        <taxon>Opitutia</taxon>
        <taxon>Puniceicoccales</taxon>
        <taxon>Coraliomargaritaceae</taxon>
        <taxon>Thalassobacterium</taxon>
    </lineage>
</organism>
<gene>
    <name evidence="4" type="primary">pdxJ</name>
    <name evidence="6" type="ORF">QEH59_03530</name>
</gene>
<evidence type="ECO:0000256" key="1">
    <source>
        <dbReference type="ARBA" id="ARBA00022490"/>
    </source>
</evidence>
<dbReference type="InterPro" id="IPR013785">
    <property type="entry name" value="Aldolase_TIM"/>
</dbReference>
<feature type="active site" description="Proton acceptor" evidence="4">
    <location>
        <position position="56"/>
    </location>
</feature>
<dbReference type="InterPro" id="IPR004569">
    <property type="entry name" value="PyrdxlP_synth_PdxJ"/>
</dbReference>
<feature type="binding site" evidence="4">
    <location>
        <begin position="226"/>
        <end position="227"/>
    </location>
    <ligand>
        <name>3-amino-2-oxopropyl phosphate</name>
        <dbReference type="ChEBI" id="CHEBI:57279"/>
    </ligand>
</feature>
<dbReference type="HAMAP" id="MF_00279">
    <property type="entry name" value="PdxJ"/>
    <property type="match status" value="1"/>
</dbReference>
<feature type="binding site" evidence="4">
    <location>
        <position position="113"/>
    </location>
    <ligand>
        <name>1-deoxy-D-xylulose 5-phosphate</name>
        <dbReference type="ChEBI" id="CHEBI:57792"/>
    </ligand>
</feature>
<feature type="binding site" evidence="4">
    <location>
        <position position="63"/>
    </location>
    <ligand>
        <name>1-deoxy-D-xylulose 5-phosphate</name>
        <dbReference type="ChEBI" id="CHEBI:57792"/>
    </ligand>
</feature>
<comment type="catalytic activity">
    <reaction evidence="4">
        <text>3-amino-2-oxopropyl phosphate + 1-deoxy-D-xylulose 5-phosphate = pyridoxine 5'-phosphate + phosphate + 2 H2O + H(+)</text>
        <dbReference type="Rhea" id="RHEA:15265"/>
        <dbReference type="ChEBI" id="CHEBI:15377"/>
        <dbReference type="ChEBI" id="CHEBI:15378"/>
        <dbReference type="ChEBI" id="CHEBI:43474"/>
        <dbReference type="ChEBI" id="CHEBI:57279"/>
        <dbReference type="ChEBI" id="CHEBI:57792"/>
        <dbReference type="ChEBI" id="CHEBI:58589"/>
        <dbReference type="EC" id="2.6.99.2"/>
    </reaction>
</comment>
<feature type="active site" description="Proton donor" evidence="4">
    <location>
        <position position="204"/>
    </location>
</feature>
<dbReference type="PANTHER" id="PTHR30456:SF0">
    <property type="entry name" value="PYRIDOXINE 5'-PHOSPHATE SYNTHASE"/>
    <property type="match status" value="1"/>
</dbReference>
<keyword evidence="1 4" id="KW-0963">Cytoplasm</keyword>
<sequence length="250" mass="27360">MKAAKILLGVNVDHVATVRQARYREHALSHGDEVEPDCVEFALACERAGADGITMHLREDRRHVQDADVQRARAQIATRLNLEMACTPEMIEYALKLKPDSVCLVPESREEVTTEGGLDIVGQKSRVGEVVAAMTEAGIVTSLFIDPDPAQIEASAELKSPWIELHTGAYANAYYHAERVQELDTLRAGAELAYSLGITVNAGHGINYTNISEVITLPHLHELNIGHTIVSRALFVGVEQAVREMKAFLG</sequence>
<dbReference type="RefSeq" id="WP_308983975.1">
    <property type="nucleotide sequence ID" value="NZ_JARXIC010000004.1"/>
</dbReference>
<dbReference type="GO" id="GO:0033856">
    <property type="term" value="F:pyridoxine 5'-phosphate synthase activity"/>
    <property type="evidence" value="ECO:0007669"/>
    <property type="project" value="UniProtKB-EC"/>
</dbReference>
<comment type="subunit">
    <text evidence="4">Homooctamer; tetramer of dimers.</text>
</comment>
<comment type="subcellular location">
    <subcellularLocation>
        <location evidence="4">Cytoplasm</location>
    </subcellularLocation>
</comment>
<evidence type="ECO:0000313" key="7">
    <source>
        <dbReference type="Proteomes" id="UP001243717"/>
    </source>
</evidence>
<feature type="binding site" evidence="4">
    <location>
        <position position="11"/>
    </location>
    <ligand>
        <name>3-amino-2-oxopropyl phosphate</name>
        <dbReference type="ChEBI" id="CHEBI:57279"/>
    </ligand>
</feature>
<dbReference type="Pfam" id="PF03740">
    <property type="entry name" value="PdxJ"/>
    <property type="match status" value="1"/>
</dbReference>
<evidence type="ECO:0000256" key="4">
    <source>
        <dbReference type="HAMAP-Rule" id="MF_00279"/>
    </source>
</evidence>
<comment type="function">
    <text evidence="4">Catalyzes the complicated ring closure reaction between the two acyclic compounds 1-deoxy-D-xylulose-5-phosphate (DXP) and 3-amino-2-oxopropyl phosphate (1-amino-acetone-3-phosphate or AAP) to form pyridoxine 5'-phosphate (PNP) and inorganic phosphate.</text>
</comment>
<feature type="site" description="Transition state stabilizer" evidence="4">
    <location>
        <position position="164"/>
    </location>
</feature>
<protein>
    <recommendedName>
        <fullName evidence="4 5">Pyridoxine 5'-phosphate synthase</fullName>
        <shortName evidence="4">PNP synthase</shortName>
        <ecNumber evidence="4 5">2.6.99.2</ecNumber>
    </recommendedName>
</protein>